<proteinExistence type="predicted"/>
<dbReference type="Proteomes" id="UP000306918">
    <property type="component" value="Unassembled WGS sequence"/>
</dbReference>
<keyword evidence="2" id="KW-1185">Reference proteome</keyword>
<organism evidence="1 2">
    <name type="scientific">Niastella caeni</name>
    <dbReference type="NCBI Taxonomy" id="2569763"/>
    <lineage>
        <taxon>Bacteria</taxon>
        <taxon>Pseudomonadati</taxon>
        <taxon>Bacteroidota</taxon>
        <taxon>Chitinophagia</taxon>
        <taxon>Chitinophagales</taxon>
        <taxon>Chitinophagaceae</taxon>
        <taxon>Niastella</taxon>
    </lineage>
</organism>
<protein>
    <submittedName>
        <fullName evidence="1">Uncharacterized protein</fullName>
    </submittedName>
</protein>
<accession>A0A4S8HGD8</accession>
<evidence type="ECO:0000313" key="2">
    <source>
        <dbReference type="Proteomes" id="UP000306918"/>
    </source>
</evidence>
<evidence type="ECO:0000313" key="1">
    <source>
        <dbReference type="EMBL" id="THU34228.1"/>
    </source>
</evidence>
<name>A0A4S8HGD8_9BACT</name>
<sequence>MPAYSFKQRFVPFVEDGSKPHTIRGRRKKGFAKKGDILYHYFGLRTKWCRKLREEICTNVRTIIITATDIYLISYRISDKDVQIEEDHLNAHGKPTNGIRLDDTLRNTFAWHDGFRPEGSTRDQPGDAFNLMIQFWISTHQLPFIGDLIDWLPTEEGLKKAKCISNDKKSNQLAN</sequence>
<dbReference type="OrthoDB" id="200334at2"/>
<dbReference type="RefSeq" id="WP_136579844.1">
    <property type="nucleotide sequence ID" value="NZ_STFF01000008.1"/>
</dbReference>
<dbReference type="EMBL" id="STFF01000008">
    <property type="protein sequence ID" value="THU34228.1"/>
    <property type="molecule type" value="Genomic_DNA"/>
</dbReference>
<gene>
    <name evidence="1" type="ORF">FAM09_24735</name>
</gene>
<reference evidence="1 2" key="1">
    <citation type="submission" date="2019-04" db="EMBL/GenBank/DDBJ databases">
        <title>Niastella caeni sp. nov., isolated from activated sludge.</title>
        <authorList>
            <person name="Sheng M."/>
        </authorList>
    </citation>
    <scope>NUCLEOTIDE SEQUENCE [LARGE SCALE GENOMIC DNA]</scope>
    <source>
        <strain evidence="1 2">HX-2-15</strain>
    </source>
</reference>
<comment type="caution">
    <text evidence="1">The sequence shown here is derived from an EMBL/GenBank/DDBJ whole genome shotgun (WGS) entry which is preliminary data.</text>
</comment>
<dbReference type="AlphaFoldDB" id="A0A4S8HGD8"/>